<dbReference type="AlphaFoldDB" id="A0AA38VKV3"/>
<dbReference type="GO" id="GO:1990116">
    <property type="term" value="P:ribosome-associated ubiquitin-dependent protein catabolic process"/>
    <property type="evidence" value="ECO:0007669"/>
    <property type="project" value="TreeGrafter"/>
</dbReference>
<keyword evidence="3" id="KW-1185">Reference proteome</keyword>
<dbReference type="PANTHER" id="PTHR22684:SF0">
    <property type="entry name" value="RIBOSOME QUALITY CONTROL COMPLEX SUBUNIT TCF25"/>
    <property type="match status" value="1"/>
</dbReference>
<evidence type="ECO:0000313" key="2">
    <source>
        <dbReference type="EMBL" id="KAJ9133227.1"/>
    </source>
</evidence>
<feature type="compositionally biased region" description="Acidic residues" evidence="1">
    <location>
        <begin position="678"/>
        <end position="720"/>
    </location>
</feature>
<accession>A0AA38VKV3</accession>
<feature type="region of interest" description="Disordered" evidence="1">
    <location>
        <begin position="676"/>
        <end position="731"/>
    </location>
</feature>
<comment type="caution">
    <text evidence="2">The sequence shown here is derived from an EMBL/GenBank/DDBJ whole genome shotgun (WGS) entry which is preliminary data.</text>
</comment>
<feature type="compositionally biased region" description="Basic residues" evidence="1">
    <location>
        <begin position="1"/>
        <end position="10"/>
    </location>
</feature>
<evidence type="ECO:0000256" key="1">
    <source>
        <dbReference type="SAM" id="MobiDB-lite"/>
    </source>
</evidence>
<dbReference type="GO" id="GO:0072344">
    <property type="term" value="P:rescue of stalled ribosome"/>
    <property type="evidence" value="ECO:0007669"/>
    <property type="project" value="TreeGrafter"/>
</dbReference>
<dbReference type="GO" id="GO:1990112">
    <property type="term" value="C:RQC complex"/>
    <property type="evidence" value="ECO:0007669"/>
    <property type="project" value="TreeGrafter"/>
</dbReference>
<gene>
    <name evidence="2" type="ORF">NKR19_g9109</name>
</gene>
<dbReference type="Proteomes" id="UP001174691">
    <property type="component" value="Unassembled WGS sequence"/>
</dbReference>
<reference evidence="2" key="1">
    <citation type="submission" date="2022-07" db="EMBL/GenBank/DDBJ databases">
        <title>Fungi with potential for degradation of polypropylene.</title>
        <authorList>
            <person name="Gostincar C."/>
        </authorList>
    </citation>
    <scope>NUCLEOTIDE SEQUENCE</scope>
    <source>
        <strain evidence="2">EXF-13287</strain>
    </source>
</reference>
<feature type="compositionally biased region" description="Basic residues" evidence="1">
    <location>
        <begin position="88"/>
        <end position="101"/>
    </location>
</feature>
<sequence>MSSRQLRKLRQQQELLALQKETTQRDAESDTEDEELLPAARPSKPRFAGFAALAGEDDQDEDEDRDEVNEDEPPETQTPPPEEAPPVKKNKKSKKKKKKGKKTENPNQEEPSPAANKDLDEIDRAIQELNLAREQSSVKTTTMPDSGPAERVSQLLHINFQHLKVLNEMRRLFGKEAMETAEHEEDAQTGAARGRRQRQPRQQQVDIETFLRGQPGKGIPDVVLRRNPFIDGKSSWPRATAGGLTMTTIGDPKADVVEFAFSHDRAYGQVEAQFFFLVGMHDPMKLVYFLQQYPYHISTLIQVSRIAHQDQNAAFAAELCERALFTFGRVTLSSFRKKLEEGKARLSFMRPENRQFWLAGYHYVKNLIRKGTYRTALEWAKLFFSINHNDPYGMLNWIQVLAVRSREAQWFFDLCNNLDMTYPGPELGNAVYIKQTKVLAQLQLGDADGAKATLDEGMRRVPWLYTKLFGAVNVDVPPNLWGIMPPSDDEELRTDLYIHLTTDLWNNAEAIGLLQRVGLALPKLNGTNLLSEPLASSPVSLSTARFIYLDGKPDLMGRVPREMLHATPNFDFDPLPPPQEENIFSDEKQRLPWTTSPREDPFARAPGGIRALLGAGAPAAIPPHELEEMEALTEDPAVPDETRWGLRRFLDLLGAGNLGPGPVEGGDRVQMPGAFLASDDEFAEEFGHEWDEEDELDDDGLVDDFGDQDDDDDDDDDDSLPDLIPLDQEHH</sequence>
<feature type="compositionally biased region" description="Low complexity" evidence="1">
    <location>
        <begin position="12"/>
        <end position="21"/>
    </location>
</feature>
<feature type="compositionally biased region" description="Low complexity" evidence="1">
    <location>
        <begin position="721"/>
        <end position="731"/>
    </location>
</feature>
<dbReference type="EMBL" id="JANBVN010000205">
    <property type="protein sequence ID" value="KAJ9133227.1"/>
    <property type="molecule type" value="Genomic_DNA"/>
</dbReference>
<dbReference type="Pfam" id="PF04910">
    <property type="entry name" value="Tcf25"/>
    <property type="match status" value="1"/>
</dbReference>
<organism evidence="2 3">
    <name type="scientific">Coniochaeta hoffmannii</name>
    <dbReference type="NCBI Taxonomy" id="91930"/>
    <lineage>
        <taxon>Eukaryota</taxon>
        <taxon>Fungi</taxon>
        <taxon>Dikarya</taxon>
        <taxon>Ascomycota</taxon>
        <taxon>Pezizomycotina</taxon>
        <taxon>Sordariomycetes</taxon>
        <taxon>Sordariomycetidae</taxon>
        <taxon>Coniochaetales</taxon>
        <taxon>Coniochaetaceae</taxon>
        <taxon>Coniochaeta</taxon>
    </lineage>
</organism>
<proteinExistence type="predicted"/>
<dbReference type="PANTHER" id="PTHR22684">
    <property type="entry name" value="NULP1-RELATED"/>
    <property type="match status" value="1"/>
</dbReference>
<protein>
    <submittedName>
        <fullName evidence="2">Ribosome quality control complex subunit 1</fullName>
    </submittedName>
</protein>
<feature type="compositionally biased region" description="Acidic residues" evidence="1">
    <location>
        <begin position="55"/>
        <end position="74"/>
    </location>
</feature>
<evidence type="ECO:0000313" key="3">
    <source>
        <dbReference type="Proteomes" id="UP001174691"/>
    </source>
</evidence>
<feature type="region of interest" description="Disordered" evidence="1">
    <location>
        <begin position="1"/>
        <end position="120"/>
    </location>
</feature>
<name>A0AA38VKV3_9PEZI</name>
<dbReference type="InterPro" id="IPR006994">
    <property type="entry name" value="TCF25/Rqc1"/>
</dbReference>
<feature type="region of interest" description="Disordered" evidence="1">
    <location>
        <begin position="180"/>
        <end position="203"/>
    </location>
</feature>